<dbReference type="EMBL" id="BPLR01010699">
    <property type="protein sequence ID" value="GIY41180.1"/>
    <property type="molecule type" value="Genomic_DNA"/>
</dbReference>
<comment type="caution">
    <text evidence="2">The sequence shown here is derived from an EMBL/GenBank/DDBJ whole genome shotgun (WGS) entry which is preliminary data.</text>
</comment>
<feature type="region of interest" description="Disordered" evidence="1">
    <location>
        <begin position="1"/>
        <end position="55"/>
    </location>
</feature>
<evidence type="ECO:0000313" key="2">
    <source>
        <dbReference type="EMBL" id="GIY41180.1"/>
    </source>
</evidence>
<evidence type="ECO:0000313" key="3">
    <source>
        <dbReference type="Proteomes" id="UP001054945"/>
    </source>
</evidence>
<sequence length="81" mass="8703">MTASESRQSRRLSVCQQRPEIPRGGVNKEGTRPGLNAGRGGAIPGRNGSRAEESRLTAPRYILVVTTPSPEPGRLHPQLTS</sequence>
<protein>
    <submittedName>
        <fullName evidence="2">Uncharacterized protein</fullName>
    </submittedName>
</protein>
<name>A0AAV4T8W7_CAEEX</name>
<reference evidence="2 3" key="1">
    <citation type="submission" date="2021-06" db="EMBL/GenBank/DDBJ databases">
        <title>Caerostris extrusa draft genome.</title>
        <authorList>
            <person name="Kono N."/>
            <person name="Arakawa K."/>
        </authorList>
    </citation>
    <scope>NUCLEOTIDE SEQUENCE [LARGE SCALE GENOMIC DNA]</scope>
</reference>
<organism evidence="2 3">
    <name type="scientific">Caerostris extrusa</name>
    <name type="common">Bark spider</name>
    <name type="synonym">Caerostris bankana</name>
    <dbReference type="NCBI Taxonomy" id="172846"/>
    <lineage>
        <taxon>Eukaryota</taxon>
        <taxon>Metazoa</taxon>
        <taxon>Ecdysozoa</taxon>
        <taxon>Arthropoda</taxon>
        <taxon>Chelicerata</taxon>
        <taxon>Arachnida</taxon>
        <taxon>Araneae</taxon>
        <taxon>Araneomorphae</taxon>
        <taxon>Entelegynae</taxon>
        <taxon>Araneoidea</taxon>
        <taxon>Araneidae</taxon>
        <taxon>Caerostris</taxon>
    </lineage>
</organism>
<gene>
    <name evidence="2" type="ORF">CEXT_747661</name>
</gene>
<dbReference type="AlphaFoldDB" id="A0AAV4T8W7"/>
<dbReference type="Proteomes" id="UP001054945">
    <property type="component" value="Unassembled WGS sequence"/>
</dbReference>
<evidence type="ECO:0000256" key="1">
    <source>
        <dbReference type="SAM" id="MobiDB-lite"/>
    </source>
</evidence>
<accession>A0AAV4T8W7</accession>
<keyword evidence="3" id="KW-1185">Reference proteome</keyword>
<proteinExistence type="predicted"/>